<keyword evidence="2" id="KW-1185">Reference proteome</keyword>
<dbReference type="SUPFAM" id="SSF69754">
    <property type="entry name" value="Ribosome binding protein Y (YfiA homologue)"/>
    <property type="match status" value="1"/>
</dbReference>
<organism evidence="1 2">
    <name type="scientific">Rubripirellula tenax</name>
    <dbReference type="NCBI Taxonomy" id="2528015"/>
    <lineage>
        <taxon>Bacteria</taxon>
        <taxon>Pseudomonadati</taxon>
        <taxon>Planctomycetota</taxon>
        <taxon>Planctomycetia</taxon>
        <taxon>Pirellulales</taxon>
        <taxon>Pirellulaceae</taxon>
        <taxon>Rubripirellula</taxon>
    </lineage>
</organism>
<evidence type="ECO:0000313" key="1">
    <source>
        <dbReference type="EMBL" id="TWU59774.1"/>
    </source>
</evidence>
<dbReference type="Gene3D" id="3.30.160.100">
    <property type="entry name" value="Ribosome hibernation promotion factor-like"/>
    <property type="match status" value="1"/>
</dbReference>
<dbReference type="InterPro" id="IPR036567">
    <property type="entry name" value="RHF-like"/>
</dbReference>
<dbReference type="Proteomes" id="UP000318288">
    <property type="component" value="Unassembled WGS sequence"/>
</dbReference>
<gene>
    <name evidence="1" type="ORF">Poly51_00460</name>
</gene>
<accession>A0A5C6FJ91</accession>
<protein>
    <recommendedName>
        <fullName evidence="3">Sigma 54 modulation protein / S30EA ribosomal protein</fullName>
    </recommendedName>
</protein>
<evidence type="ECO:0000313" key="2">
    <source>
        <dbReference type="Proteomes" id="UP000318288"/>
    </source>
</evidence>
<dbReference type="AlphaFoldDB" id="A0A5C6FJ91"/>
<dbReference type="EMBL" id="SJPW01000001">
    <property type="protein sequence ID" value="TWU59774.1"/>
    <property type="molecule type" value="Genomic_DNA"/>
</dbReference>
<proteinExistence type="predicted"/>
<comment type="caution">
    <text evidence="1">The sequence shown here is derived from an EMBL/GenBank/DDBJ whole genome shotgun (WGS) entry which is preliminary data.</text>
</comment>
<sequence>MKLDAIWKGLTMMLSTHFGNFKLAPSVKQDVSELMLGAVERFQNRIRKVQVTVRDVHGPKGGIDKQCRCVVHLKRMPSIVIEDADDNYGNLFHRVADRVSYTLSQKVDRVQKGSRSRKHHSYEAE</sequence>
<reference evidence="1 2" key="1">
    <citation type="submission" date="2019-02" db="EMBL/GenBank/DDBJ databases">
        <title>Deep-cultivation of Planctomycetes and their phenomic and genomic characterization uncovers novel biology.</title>
        <authorList>
            <person name="Wiegand S."/>
            <person name="Jogler M."/>
            <person name="Boedeker C."/>
            <person name="Pinto D."/>
            <person name="Vollmers J."/>
            <person name="Rivas-Marin E."/>
            <person name="Kohn T."/>
            <person name="Peeters S.H."/>
            <person name="Heuer A."/>
            <person name="Rast P."/>
            <person name="Oberbeckmann S."/>
            <person name="Bunk B."/>
            <person name="Jeske O."/>
            <person name="Meyerdierks A."/>
            <person name="Storesund J.E."/>
            <person name="Kallscheuer N."/>
            <person name="Luecker S."/>
            <person name="Lage O.M."/>
            <person name="Pohl T."/>
            <person name="Merkel B.J."/>
            <person name="Hornburger P."/>
            <person name="Mueller R.-W."/>
            <person name="Bruemmer F."/>
            <person name="Labrenz M."/>
            <person name="Spormann A.M."/>
            <person name="Op Den Camp H."/>
            <person name="Overmann J."/>
            <person name="Amann R."/>
            <person name="Jetten M.S.M."/>
            <person name="Mascher T."/>
            <person name="Medema M.H."/>
            <person name="Devos D.P."/>
            <person name="Kaster A.-K."/>
            <person name="Ovreas L."/>
            <person name="Rohde M."/>
            <person name="Galperin M.Y."/>
            <person name="Jogler C."/>
        </authorList>
    </citation>
    <scope>NUCLEOTIDE SEQUENCE [LARGE SCALE GENOMIC DNA]</scope>
    <source>
        <strain evidence="1 2">Poly51</strain>
    </source>
</reference>
<evidence type="ECO:0008006" key="3">
    <source>
        <dbReference type="Google" id="ProtNLM"/>
    </source>
</evidence>
<name>A0A5C6FJ91_9BACT</name>